<dbReference type="InterPro" id="IPR002178">
    <property type="entry name" value="PTS_EIIA_type-2_dom"/>
</dbReference>
<reference evidence="2 3" key="1">
    <citation type="submission" date="2010-12" db="EMBL/GenBank/DDBJ databases">
        <title>The Genome Sequence of Coprobacillus sp. strain 29_1.</title>
        <authorList>
            <consortium name="The Broad Institute Genome Sequencing Platform"/>
            <person name="Earl A."/>
            <person name="Ward D."/>
            <person name="Feldgarden M."/>
            <person name="Gevers D."/>
            <person name="Daigneault M."/>
            <person name="Sibley C.D."/>
            <person name="White A."/>
            <person name="Strauss J."/>
            <person name="Allen-Vercoe E."/>
            <person name="Young S.K."/>
            <person name="Zeng Q."/>
            <person name="Gargeya S."/>
            <person name="Fitzgerald M."/>
            <person name="Haas B."/>
            <person name="Abouelleil A."/>
            <person name="Alvarado L."/>
            <person name="Arachchi H.M."/>
            <person name="Berlin A."/>
            <person name="Brown A."/>
            <person name="Chapman S.B."/>
            <person name="Chen Z."/>
            <person name="Dunbar C."/>
            <person name="Freedman E."/>
            <person name="Gearin G."/>
            <person name="Gellesch M."/>
            <person name="Goldberg J."/>
            <person name="Griggs A."/>
            <person name="Gujja S."/>
            <person name="Heilman E."/>
            <person name="Heiman D."/>
            <person name="Howarth C."/>
            <person name="Larson L."/>
            <person name="Lui A."/>
            <person name="MacDonald P.J.P."/>
            <person name="Mehta T."/>
            <person name="Montmayeur A."/>
            <person name="Murphy C."/>
            <person name="Neiman D."/>
            <person name="Pearson M."/>
            <person name="Priest M."/>
            <person name="Roberts A."/>
            <person name="Saif S."/>
            <person name="Shea T."/>
            <person name="Shenoy N."/>
            <person name="Sisk P."/>
            <person name="Stolte C."/>
            <person name="Sykes S."/>
            <person name="White J."/>
            <person name="Yandava C."/>
            <person name="Nusbaum C."/>
            <person name="Birren B."/>
        </authorList>
    </citation>
    <scope>NUCLEOTIDE SEQUENCE [LARGE SCALE GENOMIC DNA]</scope>
    <source>
        <strain evidence="2 3">29_1</strain>
    </source>
</reference>
<accession>E7G9S5</accession>
<name>E7G9S5_9FIRM</name>
<sequence>MKIKIAYHYNNKPINWFGHPINLILLMTFQDYHKNFSKTYNLLFDILMDNKLYHEFIQNQSYNEFIIFIERK</sequence>
<feature type="domain" description="PTS EIIA type-2" evidence="1">
    <location>
        <begin position="1"/>
        <end position="72"/>
    </location>
</feature>
<evidence type="ECO:0000313" key="3">
    <source>
        <dbReference type="Proteomes" id="UP000003157"/>
    </source>
</evidence>
<protein>
    <recommendedName>
        <fullName evidence="1">PTS EIIA type-2 domain-containing protein</fullName>
    </recommendedName>
</protein>
<evidence type="ECO:0000313" key="2">
    <source>
        <dbReference type="EMBL" id="EFW05184.1"/>
    </source>
</evidence>
<dbReference type="EMBL" id="ADKX01000028">
    <property type="protein sequence ID" value="EFW05184.1"/>
    <property type="molecule type" value="Genomic_DNA"/>
</dbReference>
<dbReference type="HOGENOM" id="CLU_2715487_0_0_9"/>
<comment type="caution">
    <text evidence="2">The sequence shown here is derived from an EMBL/GenBank/DDBJ whole genome shotgun (WGS) entry which is preliminary data.</text>
</comment>
<keyword evidence="3" id="KW-1185">Reference proteome</keyword>
<dbReference type="PROSITE" id="PS51094">
    <property type="entry name" value="PTS_EIIA_TYPE_2"/>
    <property type="match status" value="1"/>
</dbReference>
<proteinExistence type="predicted"/>
<dbReference type="AlphaFoldDB" id="E7G9S5"/>
<organism evidence="2 3">
    <name type="scientific">Coprobacillus cateniformis</name>
    <dbReference type="NCBI Taxonomy" id="100884"/>
    <lineage>
        <taxon>Bacteria</taxon>
        <taxon>Bacillati</taxon>
        <taxon>Bacillota</taxon>
        <taxon>Erysipelotrichia</taxon>
        <taxon>Erysipelotrichales</taxon>
        <taxon>Coprobacillaceae</taxon>
        <taxon>Coprobacillus</taxon>
    </lineage>
</organism>
<dbReference type="InterPro" id="IPR016152">
    <property type="entry name" value="PTrfase/Anion_transptr"/>
</dbReference>
<dbReference type="SUPFAM" id="SSF55804">
    <property type="entry name" value="Phoshotransferase/anion transport protein"/>
    <property type="match status" value="1"/>
</dbReference>
<gene>
    <name evidence="2" type="ORF">HMPREF9488_01514</name>
</gene>
<dbReference type="Proteomes" id="UP000003157">
    <property type="component" value="Unassembled WGS sequence"/>
</dbReference>
<evidence type="ECO:0000259" key="1">
    <source>
        <dbReference type="PROSITE" id="PS51094"/>
    </source>
</evidence>